<dbReference type="PANTHER" id="PTHR43267">
    <property type="entry name" value="TRNA THREONYLCARBAMOYLADENOSINE DEHYDRATASE"/>
    <property type="match status" value="1"/>
</dbReference>
<sequence>MVGRIKKIGIAGAGGLGSNVAVNLVRSGVDNIKVADFDVIDESNLNRQFYFKDQVGRIKVEALRENLTRINPDLSIEVRDMKLDKSNMREFFSDCDIVVEAFDKSKYKSMLLEHVGRKELIVCGSGIGHYNLEEIGIKKMGKNIYIVGDFSSDIKDCKTYSTKVQIVASMMANIVMERGGFY</sequence>
<feature type="domain" description="THIF-type NAD/FAD binding fold" evidence="1">
    <location>
        <begin position="7"/>
        <end position="131"/>
    </location>
</feature>
<reference evidence="2" key="1">
    <citation type="submission" date="2022-12" db="EMBL/GenBank/DDBJ databases">
        <title>Reference genome sequencing for broad-spectrum identification of bacterial and archaeal isolates by mass spectrometry.</title>
        <authorList>
            <person name="Sekiguchi Y."/>
            <person name="Tourlousse D.M."/>
        </authorList>
    </citation>
    <scope>NUCLEOTIDE SEQUENCE</scope>
    <source>
        <strain evidence="2">10succ1</strain>
    </source>
</reference>
<keyword evidence="3" id="KW-1185">Reference proteome</keyword>
<dbReference type="GO" id="GO:0061504">
    <property type="term" value="P:cyclic threonylcarbamoyladenosine biosynthetic process"/>
    <property type="evidence" value="ECO:0007669"/>
    <property type="project" value="TreeGrafter"/>
</dbReference>
<dbReference type="GO" id="GO:0008641">
    <property type="term" value="F:ubiquitin-like modifier activating enzyme activity"/>
    <property type="evidence" value="ECO:0007669"/>
    <property type="project" value="InterPro"/>
</dbReference>
<dbReference type="GO" id="GO:0061503">
    <property type="term" value="F:tRNA threonylcarbamoyladenosine dehydratase"/>
    <property type="evidence" value="ECO:0007669"/>
    <property type="project" value="TreeGrafter"/>
</dbReference>
<dbReference type="EMBL" id="BSDY01000005">
    <property type="protein sequence ID" value="GLI55689.1"/>
    <property type="molecule type" value="Genomic_DNA"/>
</dbReference>
<accession>A0A9W6GI93</accession>
<name>A0A9W6GI93_9FUSO</name>
<dbReference type="RefSeq" id="WP_281834361.1">
    <property type="nucleotide sequence ID" value="NZ_BSDY01000005.1"/>
</dbReference>
<dbReference type="Pfam" id="PF00899">
    <property type="entry name" value="ThiF"/>
    <property type="match status" value="1"/>
</dbReference>
<evidence type="ECO:0000313" key="2">
    <source>
        <dbReference type="EMBL" id="GLI55689.1"/>
    </source>
</evidence>
<dbReference type="InterPro" id="IPR035985">
    <property type="entry name" value="Ubiquitin-activating_enz"/>
</dbReference>
<protein>
    <recommendedName>
        <fullName evidence="1">THIF-type NAD/FAD binding fold domain-containing protein</fullName>
    </recommendedName>
</protein>
<evidence type="ECO:0000259" key="1">
    <source>
        <dbReference type="Pfam" id="PF00899"/>
    </source>
</evidence>
<gene>
    <name evidence="2" type="ORF">PM10SUCC1_12030</name>
</gene>
<dbReference type="Gene3D" id="3.40.50.720">
    <property type="entry name" value="NAD(P)-binding Rossmann-like Domain"/>
    <property type="match status" value="1"/>
</dbReference>
<dbReference type="InterPro" id="IPR000594">
    <property type="entry name" value="ThiF_NAD_FAD-bd"/>
</dbReference>
<dbReference type="NCBIfam" id="TIGR02354">
    <property type="entry name" value="thiF_fam2"/>
    <property type="match status" value="1"/>
</dbReference>
<evidence type="ECO:0000313" key="3">
    <source>
        <dbReference type="Proteomes" id="UP001144471"/>
    </source>
</evidence>
<dbReference type="InterPro" id="IPR012729">
    <property type="entry name" value="ThiF_fam2"/>
</dbReference>
<proteinExistence type="predicted"/>
<comment type="caution">
    <text evidence="2">The sequence shown here is derived from an EMBL/GenBank/DDBJ whole genome shotgun (WGS) entry which is preliminary data.</text>
</comment>
<dbReference type="NCBIfam" id="NF006395">
    <property type="entry name" value="PRK08644.1"/>
    <property type="match status" value="1"/>
</dbReference>
<dbReference type="SUPFAM" id="SSF69572">
    <property type="entry name" value="Activating enzymes of the ubiquitin-like proteins"/>
    <property type="match status" value="1"/>
</dbReference>
<dbReference type="InterPro" id="IPR045886">
    <property type="entry name" value="ThiF/MoeB/HesA"/>
</dbReference>
<dbReference type="AlphaFoldDB" id="A0A9W6GI93"/>
<dbReference type="Proteomes" id="UP001144471">
    <property type="component" value="Unassembled WGS sequence"/>
</dbReference>
<organism evidence="2 3">
    <name type="scientific">Propionigenium maris DSM 9537</name>
    <dbReference type="NCBI Taxonomy" id="1123000"/>
    <lineage>
        <taxon>Bacteria</taxon>
        <taxon>Fusobacteriati</taxon>
        <taxon>Fusobacteriota</taxon>
        <taxon>Fusobacteriia</taxon>
        <taxon>Fusobacteriales</taxon>
        <taxon>Fusobacteriaceae</taxon>
        <taxon>Propionigenium</taxon>
    </lineage>
</organism>
<dbReference type="PANTHER" id="PTHR43267:SF3">
    <property type="entry name" value="THIF PROTEIN"/>
    <property type="match status" value="1"/>
</dbReference>